<evidence type="ECO:0000313" key="3">
    <source>
        <dbReference type="EMBL" id="PPQ88299.1"/>
    </source>
</evidence>
<evidence type="ECO:0000256" key="1">
    <source>
        <dbReference type="SAM" id="MobiDB-lite"/>
    </source>
</evidence>
<keyword evidence="4" id="KW-1185">Reference proteome</keyword>
<dbReference type="InParanoid" id="A0A409XBY5"/>
<dbReference type="EMBL" id="NHYE01003665">
    <property type="protein sequence ID" value="PPQ88299.1"/>
    <property type="molecule type" value="Genomic_DNA"/>
</dbReference>
<evidence type="ECO:0000259" key="2">
    <source>
        <dbReference type="PROSITE" id="PS51184"/>
    </source>
</evidence>
<organism evidence="3 4">
    <name type="scientific">Gymnopilus dilepis</name>
    <dbReference type="NCBI Taxonomy" id="231916"/>
    <lineage>
        <taxon>Eukaryota</taxon>
        <taxon>Fungi</taxon>
        <taxon>Dikarya</taxon>
        <taxon>Basidiomycota</taxon>
        <taxon>Agaricomycotina</taxon>
        <taxon>Agaricomycetes</taxon>
        <taxon>Agaricomycetidae</taxon>
        <taxon>Agaricales</taxon>
        <taxon>Agaricineae</taxon>
        <taxon>Hymenogastraceae</taxon>
        <taxon>Gymnopilus</taxon>
    </lineage>
</organism>
<dbReference type="Proteomes" id="UP000284706">
    <property type="component" value="Unassembled WGS sequence"/>
</dbReference>
<dbReference type="PROSITE" id="PS51184">
    <property type="entry name" value="JMJC"/>
    <property type="match status" value="1"/>
</dbReference>
<sequence>MMPYPADQPVADWADMVHDLSSIPPNSKGEDVDAIISSTSGIVREVVSGREMVNEMASYMQNRTEETFKHICLPFSAPIRRESCSTTGCGLGKIDTACLIPAYLTANGVIFIADPVGWSTTVSVPPSYTPAHHDHWFSGQVVAHQFGNKLWFIFIANKENLDTYFPDMITRSLHDTERFIRDSAEIIVVMLGEPSIMVLPPHTIHAVLTFSESCHIATRVASSVWHDVMKTVSAKWNSEETRELVKGFEDKDDLKRVIQEYSVDLELWMMHFRSIQRQPTKLEEKMMSWALECKTSVMEWIKEYKRSVEERERTELEQQREENPMQMQTRGMKRRRE</sequence>
<protein>
    <recommendedName>
        <fullName evidence="2">JmjC domain-containing protein</fullName>
    </recommendedName>
</protein>
<dbReference type="STRING" id="231916.A0A409XBY5"/>
<dbReference type="AlphaFoldDB" id="A0A409XBY5"/>
<dbReference type="OrthoDB" id="3066741at2759"/>
<accession>A0A409XBY5</accession>
<dbReference type="Gene3D" id="2.60.120.650">
    <property type="entry name" value="Cupin"/>
    <property type="match status" value="1"/>
</dbReference>
<feature type="domain" description="JmjC" evidence="2">
    <location>
        <begin position="89"/>
        <end position="237"/>
    </location>
</feature>
<evidence type="ECO:0000313" key="4">
    <source>
        <dbReference type="Proteomes" id="UP000284706"/>
    </source>
</evidence>
<dbReference type="SUPFAM" id="SSF51197">
    <property type="entry name" value="Clavaminate synthase-like"/>
    <property type="match status" value="1"/>
</dbReference>
<proteinExistence type="predicted"/>
<comment type="caution">
    <text evidence="3">The sequence shown here is derived from an EMBL/GenBank/DDBJ whole genome shotgun (WGS) entry which is preliminary data.</text>
</comment>
<name>A0A409XBY5_9AGAR</name>
<gene>
    <name evidence="3" type="ORF">CVT26_009068</name>
</gene>
<reference evidence="3 4" key="1">
    <citation type="journal article" date="2018" name="Evol. Lett.">
        <title>Horizontal gene cluster transfer increased hallucinogenic mushroom diversity.</title>
        <authorList>
            <person name="Reynolds H.T."/>
            <person name="Vijayakumar V."/>
            <person name="Gluck-Thaler E."/>
            <person name="Korotkin H.B."/>
            <person name="Matheny P.B."/>
            <person name="Slot J.C."/>
        </authorList>
    </citation>
    <scope>NUCLEOTIDE SEQUENCE [LARGE SCALE GENOMIC DNA]</scope>
    <source>
        <strain evidence="3 4">SRW20</strain>
    </source>
</reference>
<feature type="compositionally biased region" description="Basic and acidic residues" evidence="1">
    <location>
        <begin position="311"/>
        <end position="323"/>
    </location>
</feature>
<dbReference type="InterPro" id="IPR003347">
    <property type="entry name" value="JmjC_dom"/>
</dbReference>
<feature type="region of interest" description="Disordered" evidence="1">
    <location>
        <begin position="311"/>
        <end position="337"/>
    </location>
</feature>